<keyword evidence="3" id="KW-1185">Reference proteome</keyword>
<dbReference type="SUPFAM" id="SSF53474">
    <property type="entry name" value="alpha/beta-Hydrolases"/>
    <property type="match status" value="1"/>
</dbReference>
<dbReference type="KEGG" id="mdx:BTO20_12500"/>
<dbReference type="PANTHER" id="PTHR43433">
    <property type="entry name" value="HYDROLASE, ALPHA/BETA FOLD FAMILY PROTEIN"/>
    <property type="match status" value="1"/>
</dbReference>
<dbReference type="InterPro" id="IPR000073">
    <property type="entry name" value="AB_hydrolase_1"/>
</dbReference>
<gene>
    <name evidence="2" type="ORF">BTO20_12500</name>
</gene>
<feature type="domain" description="AB hydrolase-1" evidence="1">
    <location>
        <begin position="45"/>
        <end position="261"/>
    </location>
</feature>
<evidence type="ECO:0000313" key="2">
    <source>
        <dbReference type="EMBL" id="ART69297.1"/>
    </source>
</evidence>
<evidence type="ECO:0000313" key="3">
    <source>
        <dbReference type="Proteomes" id="UP000195331"/>
    </source>
</evidence>
<dbReference type="GO" id="GO:0003824">
    <property type="term" value="F:catalytic activity"/>
    <property type="evidence" value="ECO:0007669"/>
    <property type="project" value="UniProtKB-ARBA"/>
</dbReference>
<dbReference type="RefSeq" id="WP_087076284.1">
    <property type="nucleotide sequence ID" value="NZ_CP020809.1"/>
</dbReference>
<dbReference type="InterPro" id="IPR050471">
    <property type="entry name" value="AB_hydrolase"/>
</dbReference>
<name>A0A1Y0C2F1_9MYCO</name>
<dbReference type="PANTHER" id="PTHR43433:SF5">
    <property type="entry name" value="AB HYDROLASE-1 DOMAIN-CONTAINING PROTEIN"/>
    <property type="match status" value="1"/>
</dbReference>
<protein>
    <recommendedName>
        <fullName evidence="1">AB hydrolase-1 domain-containing protein</fullName>
    </recommendedName>
</protein>
<dbReference type="OrthoDB" id="9800988at2"/>
<proteinExistence type="predicted"/>
<organism evidence="2 3">
    <name type="scientific">Mycobacterium dioxanotrophicus</name>
    <dbReference type="NCBI Taxonomy" id="482462"/>
    <lineage>
        <taxon>Bacteria</taxon>
        <taxon>Bacillati</taxon>
        <taxon>Actinomycetota</taxon>
        <taxon>Actinomycetes</taxon>
        <taxon>Mycobacteriales</taxon>
        <taxon>Mycobacteriaceae</taxon>
        <taxon>Mycobacterium</taxon>
    </lineage>
</organism>
<dbReference type="AlphaFoldDB" id="A0A1Y0C2F1"/>
<evidence type="ECO:0000259" key="1">
    <source>
        <dbReference type="Pfam" id="PF00561"/>
    </source>
</evidence>
<dbReference type="InterPro" id="IPR029058">
    <property type="entry name" value="AB_hydrolase_fold"/>
</dbReference>
<sequence>MTNEGWVEFRGRRTAYAAYGPDSGEPAVFIAGAGCGRRMAFGLEVLDAAGIRLISVDRPGIGTSTADPGKTLDSVAADIAAMIDTVVGRPVPVIANSQGAPFGLALAATGRASRLVLVSPIDDLGYPAVAAQLSPAHREFVAAVAADPEGAMQDLCGYTATALFDMIMADYPASDAVVYDQPGFRAMLRAALDDGFAQGAAGYARDTVLATSPWPTHLLAPGVDVHVLFGADDTVHSPDLGATLAARIPGATRSVIAGVGGALLWARPDVVVDRLRG</sequence>
<accession>A0A1Y0C2F1</accession>
<dbReference type="EMBL" id="CP020809">
    <property type="protein sequence ID" value="ART69297.1"/>
    <property type="molecule type" value="Genomic_DNA"/>
</dbReference>
<reference evidence="2 3" key="1">
    <citation type="submission" date="2017-04" db="EMBL/GenBank/DDBJ databases">
        <title>Whole Genome Sequence of 1,4-Dioxane Degrading Bacterium Mycobacterium dioxanotrophicus PH-06.</title>
        <authorList>
            <person name="He Y."/>
        </authorList>
    </citation>
    <scope>NUCLEOTIDE SEQUENCE [LARGE SCALE GENOMIC DNA]</scope>
    <source>
        <strain evidence="2 3">PH-06</strain>
    </source>
</reference>
<dbReference type="Gene3D" id="3.40.50.1820">
    <property type="entry name" value="alpha/beta hydrolase"/>
    <property type="match status" value="1"/>
</dbReference>
<dbReference type="Proteomes" id="UP000195331">
    <property type="component" value="Chromosome"/>
</dbReference>
<dbReference type="Pfam" id="PF00561">
    <property type="entry name" value="Abhydrolase_1"/>
    <property type="match status" value="1"/>
</dbReference>